<dbReference type="Pfam" id="PF06197">
    <property type="entry name" value="DUF998"/>
    <property type="match status" value="1"/>
</dbReference>
<protein>
    <submittedName>
        <fullName evidence="2">Uncharacterized protein</fullName>
    </submittedName>
</protein>
<feature type="transmembrane region" description="Helical" evidence="1">
    <location>
        <begin position="50"/>
        <end position="70"/>
    </location>
</feature>
<dbReference type="RefSeq" id="WP_028930343.1">
    <property type="nucleotide sequence ID" value="NZ_AUII01000010.1"/>
</dbReference>
<evidence type="ECO:0000313" key="3">
    <source>
        <dbReference type="Proteomes" id="UP000321328"/>
    </source>
</evidence>
<proteinExistence type="predicted"/>
<comment type="caution">
    <text evidence="2">The sequence shown here is derived from an EMBL/GenBank/DDBJ whole genome shotgun (WGS) entry which is preliminary data.</text>
</comment>
<name>A0A511D7I3_9PSEU</name>
<feature type="transmembrane region" description="Helical" evidence="1">
    <location>
        <begin position="23"/>
        <end position="43"/>
    </location>
</feature>
<dbReference type="EMBL" id="BJVI01000090">
    <property type="protein sequence ID" value="GEL20769.1"/>
    <property type="molecule type" value="Genomic_DNA"/>
</dbReference>
<keyword evidence="1" id="KW-1133">Transmembrane helix</keyword>
<organism evidence="2 3">
    <name type="scientific">Pseudonocardia asaccharolytica DSM 44247 = NBRC 16224</name>
    <dbReference type="NCBI Taxonomy" id="1123024"/>
    <lineage>
        <taxon>Bacteria</taxon>
        <taxon>Bacillati</taxon>
        <taxon>Actinomycetota</taxon>
        <taxon>Actinomycetes</taxon>
        <taxon>Pseudonocardiales</taxon>
        <taxon>Pseudonocardiaceae</taxon>
        <taxon>Pseudonocardia</taxon>
    </lineage>
</organism>
<accession>A0A511D7I3</accession>
<evidence type="ECO:0000256" key="1">
    <source>
        <dbReference type="SAM" id="Phobius"/>
    </source>
</evidence>
<feature type="transmembrane region" description="Helical" evidence="1">
    <location>
        <begin position="85"/>
        <end position="102"/>
    </location>
</feature>
<dbReference type="Proteomes" id="UP000321328">
    <property type="component" value="Unassembled WGS sequence"/>
</dbReference>
<evidence type="ECO:0000313" key="2">
    <source>
        <dbReference type="EMBL" id="GEL20769.1"/>
    </source>
</evidence>
<dbReference type="InterPro" id="IPR009339">
    <property type="entry name" value="DUF998"/>
</dbReference>
<keyword evidence="3" id="KW-1185">Reference proteome</keyword>
<reference evidence="2 3" key="1">
    <citation type="submission" date="2019-07" db="EMBL/GenBank/DDBJ databases">
        <title>Whole genome shotgun sequence of Pseudonocardia asaccharolytica NBRC 16224.</title>
        <authorList>
            <person name="Hosoyama A."/>
            <person name="Uohara A."/>
            <person name="Ohji S."/>
            <person name="Ichikawa N."/>
        </authorList>
    </citation>
    <scope>NUCLEOTIDE SEQUENCE [LARGE SCALE GENOMIC DNA]</scope>
    <source>
        <strain evidence="2 3">NBRC 16224</strain>
    </source>
</reference>
<dbReference type="AlphaFoldDB" id="A0A511D7I3"/>
<gene>
    <name evidence="2" type="ORF">PA7_46060</name>
</gene>
<keyword evidence="1" id="KW-0812">Transmembrane</keyword>
<keyword evidence="1" id="KW-0472">Membrane</keyword>
<sequence>MTHAPPGTRYDDAFTWHGQFRDAGGGLTFLGLFAACLATRTVFARRWGVVCAVVVAVAWIAASAMAVVAFSDASTSLPWGLAERVALFAGLGWLIALALHLANTATGMREP</sequence>